<keyword evidence="6" id="KW-1185">Reference proteome</keyword>
<protein>
    <recommendedName>
        <fullName evidence="4">HTH luxR-type domain-containing protein</fullName>
    </recommendedName>
</protein>
<comment type="caution">
    <text evidence="5">The sequence shown here is derived from an EMBL/GenBank/DDBJ whole genome shotgun (WGS) entry which is preliminary data.</text>
</comment>
<sequence>MAVTAMAPVGVPAIPAHDPPAATVHRDFPRPEWTVAVACPAALAMSSFYAGEGWVDAVGLAERALERGCCAESSACAWRALTTLVGAGELAVAETHALRVAGKPSARGRIADEVAVVRGRIARHRGDFDAALDLLATVTGAGADRAVRMLAVTEVVGVLLARGEVRTAADLVTAQELDPVTRDDGVRLPAWRVARGALSYARGDFPAALAEFTASGRLLAAGGVRNPAVLSWRGLAALSALRADRAELAIRLAREEYRAAAGWGEPRTMGCALSVLAVVDGRDRDVELLREAAQLLEVAQAKAEHVKVLCALGTRLRGRNEPVTAARFLRQATSLAEEVGDRSLARRARAECRKLAEPPRGPALTDREAAVAKLARAGYSNKEIAGKLFLALRTVELHLSRAYRKLGIRGRAGLRTAVLG</sequence>
<dbReference type="Gene3D" id="1.10.10.10">
    <property type="entry name" value="Winged helix-like DNA-binding domain superfamily/Winged helix DNA-binding domain"/>
    <property type="match status" value="1"/>
</dbReference>
<keyword evidence="1" id="KW-0805">Transcription regulation</keyword>
<dbReference type="Proteomes" id="UP001501116">
    <property type="component" value="Unassembled WGS sequence"/>
</dbReference>
<dbReference type="PROSITE" id="PS00622">
    <property type="entry name" value="HTH_LUXR_1"/>
    <property type="match status" value="1"/>
</dbReference>
<feature type="domain" description="HTH luxR-type" evidence="4">
    <location>
        <begin position="357"/>
        <end position="420"/>
    </location>
</feature>
<evidence type="ECO:0000256" key="2">
    <source>
        <dbReference type="ARBA" id="ARBA00023125"/>
    </source>
</evidence>
<dbReference type="PANTHER" id="PTHR44688">
    <property type="entry name" value="DNA-BINDING TRANSCRIPTIONAL ACTIVATOR DEVR_DOSR"/>
    <property type="match status" value="1"/>
</dbReference>
<dbReference type="Pfam" id="PF00196">
    <property type="entry name" value="GerE"/>
    <property type="match status" value="1"/>
</dbReference>
<dbReference type="PANTHER" id="PTHR44688:SF16">
    <property type="entry name" value="DNA-BINDING TRANSCRIPTIONAL ACTIVATOR DEVR_DOSR"/>
    <property type="match status" value="1"/>
</dbReference>
<dbReference type="EMBL" id="BAAANN010000001">
    <property type="protein sequence ID" value="GAA1939364.1"/>
    <property type="molecule type" value="Genomic_DNA"/>
</dbReference>
<keyword evidence="3" id="KW-0804">Transcription</keyword>
<evidence type="ECO:0000256" key="3">
    <source>
        <dbReference type="ARBA" id="ARBA00023163"/>
    </source>
</evidence>
<evidence type="ECO:0000313" key="5">
    <source>
        <dbReference type="EMBL" id="GAA1939364.1"/>
    </source>
</evidence>
<dbReference type="PROSITE" id="PS50043">
    <property type="entry name" value="HTH_LUXR_2"/>
    <property type="match status" value="1"/>
</dbReference>
<proteinExistence type="predicted"/>
<dbReference type="InterPro" id="IPR036388">
    <property type="entry name" value="WH-like_DNA-bd_sf"/>
</dbReference>
<reference evidence="5 6" key="1">
    <citation type="journal article" date="2019" name="Int. J. Syst. Evol. Microbiol.">
        <title>The Global Catalogue of Microorganisms (GCM) 10K type strain sequencing project: providing services to taxonomists for standard genome sequencing and annotation.</title>
        <authorList>
            <consortium name="The Broad Institute Genomics Platform"/>
            <consortium name="The Broad Institute Genome Sequencing Center for Infectious Disease"/>
            <person name="Wu L."/>
            <person name="Ma J."/>
        </authorList>
    </citation>
    <scope>NUCLEOTIDE SEQUENCE [LARGE SCALE GENOMIC DNA]</scope>
    <source>
        <strain evidence="5 6">JCM 14545</strain>
    </source>
</reference>
<dbReference type="InterPro" id="IPR016032">
    <property type="entry name" value="Sig_transdc_resp-reg_C-effctor"/>
</dbReference>
<evidence type="ECO:0000259" key="4">
    <source>
        <dbReference type="PROSITE" id="PS50043"/>
    </source>
</evidence>
<accession>A0ABN2PZL5</accession>
<gene>
    <name evidence="5" type="ORF">GCM10009754_03100</name>
</gene>
<dbReference type="CDD" id="cd06170">
    <property type="entry name" value="LuxR_C_like"/>
    <property type="match status" value="1"/>
</dbReference>
<evidence type="ECO:0000256" key="1">
    <source>
        <dbReference type="ARBA" id="ARBA00023015"/>
    </source>
</evidence>
<evidence type="ECO:0000313" key="6">
    <source>
        <dbReference type="Proteomes" id="UP001501116"/>
    </source>
</evidence>
<organism evidence="5 6">
    <name type="scientific">Amycolatopsis minnesotensis</name>
    <dbReference type="NCBI Taxonomy" id="337894"/>
    <lineage>
        <taxon>Bacteria</taxon>
        <taxon>Bacillati</taxon>
        <taxon>Actinomycetota</taxon>
        <taxon>Actinomycetes</taxon>
        <taxon>Pseudonocardiales</taxon>
        <taxon>Pseudonocardiaceae</taxon>
        <taxon>Amycolatopsis</taxon>
    </lineage>
</organism>
<dbReference type="SUPFAM" id="SSF46894">
    <property type="entry name" value="C-terminal effector domain of the bipartite response regulators"/>
    <property type="match status" value="1"/>
</dbReference>
<name>A0ABN2PZL5_9PSEU</name>
<dbReference type="SMART" id="SM00421">
    <property type="entry name" value="HTH_LUXR"/>
    <property type="match status" value="1"/>
</dbReference>
<dbReference type="InterPro" id="IPR000792">
    <property type="entry name" value="Tscrpt_reg_LuxR_C"/>
</dbReference>
<dbReference type="PRINTS" id="PR00038">
    <property type="entry name" value="HTHLUXR"/>
</dbReference>
<keyword evidence="2" id="KW-0238">DNA-binding</keyword>